<dbReference type="InterPro" id="IPR010260">
    <property type="entry name" value="AlpA"/>
</dbReference>
<dbReference type="SUPFAM" id="SSF46955">
    <property type="entry name" value="Putative DNA-binding domain"/>
    <property type="match status" value="1"/>
</dbReference>
<dbReference type="AlphaFoldDB" id="A0A842HUQ4"/>
<comment type="caution">
    <text evidence="1">The sequence shown here is derived from an EMBL/GenBank/DDBJ whole genome shotgun (WGS) entry which is preliminary data.</text>
</comment>
<accession>A0A842HUQ4</accession>
<reference evidence="1 2" key="1">
    <citation type="submission" date="2020-08" db="EMBL/GenBank/DDBJ databases">
        <title>Paraeoetvoesia sp. YC-7-48 draft genome sequence.</title>
        <authorList>
            <person name="Yao L."/>
        </authorList>
    </citation>
    <scope>NUCLEOTIDE SEQUENCE [LARGE SCALE GENOMIC DNA]</scope>
    <source>
        <strain evidence="2">YC-7-48</strain>
    </source>
</reference>
<dbReference type="InterPro" id="IPR009061">
    <property type="entry name" value="DNA-bd_dom_put_sf"/>
</dbReference>
<dbReference type="Gene3D" id="1.10.238.160">
    <property type="match status" value="1"/>
</dbReference>
<name>A0A842HUQ4_9BURK</name>
<keyword evidence="2" id="KW-1185">Reference proteome</keyword>
<protein>
    <submittedName>
        <fullName evidence="1">AlpA family phage regulatory protein</fullName>
    </submittedName>
</protein>
<dbReference type="Pfam" id="PF05930">
    <property type="entry name" value="Phage_AlpA"/>
    <property type="match status" value="1"/>
</dbReference>
<evidence type="ECO:0000313" key="2">
    <source>
        <dbReference type="Proteomes" id="UP000545386"/>
    </source>
</evidence>
<dbReference type="RefSeq" id="WP_185780774.1">
    <property type="nucleotide sequence ID" value="NZ_JACJUU010000025.1"/>
</dbReference>
<dbReference type="EMBL" id="JACJUU010000025">
    <property type="protein sequence ID" value="MBC2771170.1"/>
    <property type="molecule type" value="Genomic_DNA"/>
</dbReference>
<evidence type="ECO:0000313" key="1">
    <source>
        <dbReference type="EMBL" id="MBC2771170.1"/>
    </source>
</evidence>
<dbReference type="Proteomes" id="UP000545386">
    <property type="component" value="Unassembled WGS sequence"/>
</dbReference>
<gene>
    <name evidence="1" type="ORF">GTU67_14820</name>
</gene>
<sequence length="73" mass="8177">MEALAIHLPPIGFTPIRTVCAVTTKSKPTIYRWIKNGTFPAPVRLGPNSVGFRVEEIRAWLASPNCWKQEGKQ</sequence>
<proteinExistence type="predicted"/>
<organism evidence="1 2">
    <name type="scientific">Pusillimonas minor</name>
    <dbReference type="NCBI Taxonomy" id="2697024"/>
    <lineage>
        <taxon>Bacteria</taxon>
        <taxon>Pseudomonadati</taxon>
        <taxon>Pseudomonadota</taxon>
        <taxon>Betaproteobacteria</taxon>
        <taxon>Burkholderiales</taxon>
        <taxon>Alcaligenaceae</taxon>
        <taxon>Pusillimonas</taxon>
    </lineage>
</organism>